<dbReference type="GO" id="GO:0016616">
    <property type="term" value="F:oxidoreductase activity, acting on the CH-OH group of donors, NAD or NADP as acceptor"/>
    <property type="evidence" value="ECO:0007669"/>
    <property type="project" value="InterPro"/>
</dbReference>
<feature type="non-terminal residue" evidence="2">
    <location>
        <position position="55"/>
    </location>
</feature>
<dbReference type="InterPro" id="IPR011128">
    <property type="entry name" value="G3P_DH_NAD-dep_N"/>
</dbReference>
<dbReference type="OrthoDB" id="10263760at2759"/>
<organism evidence="2 3">
    <name type="scientific">Strongylus vulgaris</name>
    <name type="common">Blood worm</name>
    <dbReference type="NCBI Taxonomy" id="40348"/>
    <lineage>
        <taxon>Eukaryota</taxon>
        <taxon>Metazoa</taxon>
        <taxon>Ecdysozoa</taxon>
        <taxon>Nematoda</taxon>
        <taxon>Chromadorea</taxon>
        <taxon>Rhabditida</taxon>
        <taxon>Rhabditina</taxon>
        <taxon>Rhabditomorpha</taxon>
        <taxon>Strongyloidea</taxon>
        <taxon>Strongylidae</taxon>
        <taxon>Strongylus</taxon>
    </lineage>
</organism>
<sequence length="55" mass="5833">MPHIKGLSAPSAQKSGGVKLVSDDIREILNIEVNVLMGANLAHEVANDDFCEATI</sequence>
<dbReference type="Pfam" id="PF01210">
    <property type="entry name" value="NAD_Gly3P_dh_N"/>
    <property type="match status" value="1"/>
</dbReference>
<dbReference type="AlphaFoldDB" id="A0A3P7KG76"/>
<keyword evidence="3" id="KW-1185">Reference proteome</keyword>
<evidence type="ECO:0000259" key="1">
    <source>
        <dbReference type="Pfam" id="PF01210"/>
    </source>
</evidence>
<name>A0A3P7KG76_STRVU</name>
<gene>
    <name evidence="2" type="ORF">SVUK_LOCUS5063</name>
</gene>
<dbReference type="Gene3D" id="3.40.50.720">
    <property type="entry name" value="NAD(P)-binding Rossmann-like Domain"/>
    <property type="match status" value="1"/>
</dbReference>
<feature type="domain" description="Glycerol-3-phosphate dehydrogenase NAD-dependent N-terminal" evidence="1">
    <location>
        <begin position="4"/>
        <end position="55"/>
    </location>
</feature>
<evidence type="ECO:0000313" key="2">
    <source>
        <dbReference type="EMBL" id="VDM70065.1"/>
    </source>
</evidence>
<reference evidence="2 3" key="1">
    <citation type="submission" date="2018-11" db="EMBL/GenBank/DDBJ databases">
        <authorList>
            <consortium name="Pathogen Informatics"/>
        </authorList>
    </citation>
    <scope>NUCLEOTIDE SEQUENCE [LARGE SCALE GENOMIC DNA]</scope>
</reference>
<dbReference type="Proteomes" id="UP000270094">
    <property type="component" value="Unassembled WGS sequence"/>
</dbReference>
<dbReference type="GO" id="GO:0046168">
    <property type="term" value="P:glycerol-3-phosphate catabolic process"/>
    <property type="evidence" value="ECO:0007669"/>
    <property type="project" value="InterPro"/>
</dbReference>
<proteinExistence type="predicted"/>
<dbReference type="EMBL" id="UYYB01014596">
    <property type="protein sequence ID" value="VDM70065.1"/>
    <property type="molecule type" value="Genomic_DNA"/>
</dbReference>
<protein>
    <recommendedName>
        <fullName evidence="1">Glycerol-3-phosphate dehydrogenase NAD-dependent N-terminal domain-containing protein</fullName>
    </recommendedName>
</protein>
<evidence type="ECO:0000313" key="3">
    <source>
        <dbReference type="Proteomes" id="UP000270094"/>
    </source>
</evidence>
<accession>A0A3P7KG76</accession>
<dbReference type="GO" id="GO:0051287">
    <property type="term" value="F:NAD binding"/>
    <property type="evidence" value="ECO:0007669"/>
    <property type="project" value="InterPro"/>
</dbReference>